<evidence type="ECO:0000256" key="2">
    <source>
        <dbReference type="SAM" id="MobiDB-lite"/>
    </source>
</evidence>
<dbReference type="Gene3D" id="3.30.70.1820">
    <property type="entry name" value="L1 transposable element, RRM domain"/>
    <property type="match status" value="1"/>
</dbReference>
<evidence type="ECO:0000313" key="4">
    <source>
        <dbReference type="Proteomes" id="UP000319801"/>
    </source>
</evidence>
<feature type="compositionally biased region" description="Low complexity" evidence="2">
    <location>
        <begin position="15"/>
        <end position="29"/>
    </location>
</feature>
<evidence type="ECO:0008006" key="5">
    <source>
        <dbReference type="Google" id="ProtNLM"/>
    </source>
</evidence>
<feature type="coiled-coil region" evidence="1">
    <location>
        <begin position="93"/>
        <end position="120"/>
    </location>
</feature>
<evidence type="ECO:0000313" key="3">
    <source>
        <dbReference type="EMBL" id="TSW75972.1"/>
    </source>
</evidence>
<dbReference type="Proteomes" id="UP000319801">
    <property type="component" value="Unassembled WGS sequence"/>
</dbReference>
<evidence type="ECO:0000256" key="1">
    <source>
        <dbReference type="SAM" id="Coils"/>
    </source>
</evidence>
<organism evidence="3 4">
    <name type="scientific">Bagarius yarrelli</name>
    <name type="common">Goonch</name>
    <name type="synonym">Bagrus yarrelli</name>
    <dbReference type="NCBI Taxonomy" id="175774"/>
    <lineage>
        <taxon>Eukaryota</taxon>
        <taxon>Metazoa</taxon>
        <taxon>Chordata</taxon>
        <taxon>Craniata</taxon>
        <taxon>Vertebrata</taxon>
        <taxon>Euteleostomi</taxon>
        <taxon>Actinopterygii</taxon>
        <taxon>Neopterygii</taxon>
        <taxon>Teleostei</taxon>
        <taxon>Ostariophysi</taxon>
        <taxon>Siluriformes</taxon>
        <taxon>Sisoridae</taxon>
        <taxon>Sisorinae</taxon>
        <taxon>Bagarius</taxon>
    </lineage>
</organism>
<dbReference type="EMBL" id="VCAZ01000135">
    <property type="protein sequence ID" value="TSW75972.1"/>
    <property type="molecule type" value="Genomic_DNA"/>
</dbReference>
<dbReference type="OrthoDB" id="10059413at2759"/>
<proteinExistence type="predicted"/>
<keyword evidence="1" id="KW-0175">Coiled coil</keyword>
<comment type="caution">
    <text evidence="3">The sequence shown here is derived from an EMBL/GenBank/DDBJ whole genome shotgun (WGS) entry which is preliminary data.</text>
</comment>
<dbReference type="Gene3D" id="1.20.5.340">
    <property type="match status" value="1"/>
</dbReference>
<feature type="region of interest" description="Disordered" evidence="2">
    <location>
        <begin position="1"/>
        <end position="31"/>
    </location>
</feature>
<dbReference type="PANTHER" id="PTHR11505">
    <property type="entry name" value="L1 TRANSPOSABLE ELEMENT-RELATED"/>
    <property type="match status" value="1"/>
</dbReference>
<dbReference type="AlphaFoldDB" id="A0A556V6G8"/>
<sequence>MAENPVNRRKDKTKQAAASDQDGDSGLDSLHTERTIHSITVNITDAMENKFNKFAETLNTIASKVHNNSKRLGELETRVFDTEVKVNSMDSKLAAYITQVKEIREKLNELENRSRRDNIINTNLLEGMKGRQPVEFFESWLPQVLEVECRDIQVKIDRAHRLGIKLAIAATMVPSDAHQAT</sequence>
<gene>
    <name evidence="3" type="ORF">Baya_13613</name>
</gene>
<name>A0A556V6G8_BAGYA</name>
<keyword evidence="4" id="KW-1185">Reference proteome</keyword>
<accession>A0A556V6G8</accession>
<protein>
    <recommendedName>
        <fullName evidence="5">LINE-1 type transposase domain-containing protein 1</fullName>
    </recommendedName>
</protein>
<dbReference type="InterPro" id="IPR004244">
    <property type="entry name" value="Transposase_22"/>
</dbReference>
<reference evidence="3 4" key="1">
    <citation type="journal article" date="2019" name="Genome Biol. Evol.">
        <title>Whole-Genome Sequencing of the Giant Devil Catfish, Bagarius yarrelli.</title>
        <authorList>
            <person name="Jiang W."/>
            <person name="Lv Y."/>
            <person name="Cheng L."/>
            <person name="Yang K."/>
            <person name="Chao B."/>
            <person name="Wang X."/>
            <person name="Li Y."/>
            <person name="Pan X."/>
            <person name="You X."/>
            <person name="Zhang Y."/>
            <person name="Yang J."/>
            <person name="Li J."/>
            <person name="Zhang X."/>
            <person name="Liu S."/>
            <person name="Sun C."/>
            <person name="Yang J."/>
            <person name="Shi Q."/>
        </authorList>
    </citation>
    <scope>NUCLEOTIDE SEQUENCE [LARGE SCALE GENOMIC DNA]</scope>
    <source>
        <strain evidence="3">JWS20170419001</strain>
        <tissue evidence="3">Muscle</tissue>
    </source>
</reference>